<name>A0A1H3WEW7_9GAMM</name>
<evidence type="ECO:0000313" key="1">
    <source>
        <dbReference type="EMBL" id="SDZ85653.1"/>
    </source>
</evidence>
<organism evidence="1 2">
    <name type="scientific">Microbulbifer marinus</name>
    <dbReference type="NCBI Taxonomy" id="658218"/>
    <lineage>
        <taxon>Bacteria</taxon>
        <taxon>Pseudomonadati</taxon>
        <taxon>Pseudomonadota</taxon>
        <taxon>Gammaproteobacteria</taxon>
        <taxon>Cellvibrionales</taxon>
        <taxon>Microbulbiferaceae</taxon>
        <taxon>Microbulbifer</taxon>
    </lineage>
</organism>
<dbReference type="Proteomes" id="UP000198658">
    <property type="component" value="Unassembled WGS sequence"/>
</dbReference>
<proteinExistence type="predicted"/>
<dbReference type="EMBL" id="FNQO01000001">
    <property type="protein sequence ID" value="SDZ85653.1"/>
    <property type="molecule type" value="Genomic_DNA"/>
</dbReference>
<dbReference type="AlphaFoldDB" id="A0A1H3WEW7"/>
<protein>
    <submittedName>
        <fullName evidence="1">Uncharacterized protein</fullName>
    </submittedName>
</protein>
<sequence>MRVHRALSWLCRAEQCEDVDSAFIFLWISFNAAYAQEIDRTLGIGDQDLFRRFIDRLVDLDTSNDLYSHVWHEFSGSIRLLLDNPFIFHPFWAYQRGEIDAKSWRQSFNSANTAVKASLASSDTKTVLGVIFSRLYTLRNQLVHGGATWQGRVNRDQIRDGMAIMGKLVPSIIEIMMLNPDSFPGDACYPVVETETV</sequence>
<accession>A0A1H3WEW7</accession>
<evidence type="ECO:0000313" key="2">
    <source>
        <dbReference type="Proteomes" id="UP000198658"/>
    </source>
</evidence>
<reference evidence="2" key="1">
    <citation type="submission" date="2016-10" db="EMBL/GenBank/DDBJ databases">
        <authorList>
            <person name="Varghese N."/>
            <person name="Submissions S."/>
        </authorList>
    </citation>
    <scope>NUCLEOTIDE SEQUENCE [LARGE SCALE GENOMIC DNA]</scope>
    <source>
        <strain evidence="2">CGMCC 1.10657</strain>
    </source>
</reference>
<gene>
    <name evidence="1" type="ORF">SAMN05216562_0800</name>
</gene>
<keyword evidence="2" id="KW-1185">Reference proteome</keyword>
<dbReference type="STRING" id="658218.SAMN05216562_0800"/>